<sequence>MICWGRLTTLFLLLEFEKGRLRLLNLAQHQERLQLCALCLRLAVLSYSTGNLLASLRDTQVSLRPADPQRWLTQDLDFSQLETLQQSRPNRTDAAFSAPFDSAC</sequence>
<dbReference type="Proteomes" id="UP001172155">
    <property type="component" value="Unassembled WGS sequence"/>
</dbReference>
<dbReference type="EMBL" id="JAUKUD010000005">
    <property type="protein sequence ID" value="KAK0743376.1"/>
    <property type="molecule type" value="Genomic_DNA"/>
</dbReference>
<reference evidence="2" key="1">
    <citation type="submission" date="2023-06" db="EMBL/GenBank/DDBJ databases">
        <title>Genome-scale phylogeny and comparative genomics of the fungal order Sordariales.</title>
        <authorList>
            <consortium name="Lawrence Berkeley National Laboratory"/>
            <person name="Hensen N."/>
            <person name="Bonometti L."/>
            <person name="Westerberg I."/>
            <person name="Brannstrom I.O."/>
            <person name="Guillou S."/>
            <person name="Cros-Aarteil S."/>
            <person name="Calhoun S."/>
            <person name="Haridas S."/>
            <person name="Kuo A."/>
            <person name="Mondo S."/>
            <person name="Pangilinan J."/>
            <person name="Riley R."/>
            <person name="LaButti K."/>
            <person name="Andreopoulos B."/>
            <person name="Lipzen A."/>
            <person name="Chen C."/>
            <person name="Yanf M."/>
            <person name="Daum C."/>
            <person name="Ng V."/>
            <person name="Clum A."/>
            <person name="Steindorff A."/>
            <person name="Ohm R."/>
            <person name="Martin F."/>
            <person name="Silar P."/>
            <person name="Natvig D."/>
            <person name="Lalanne C."/>
            <person name="Gautier V."/>
            <person name="Ament-velasquez S.L."/>
            <person name="Kruys A."/>
            <person name="Hutchinson M.I."/>
            <person name="Powell A.J."/>
            <person name="Barry K."/>
            <person name="Miller A.N."/>
            <person name="Grigoriev I.V."/>
            <person name="Debuchy R."/>
            <person name="Gladieux P."/>
            <person name="Thoren M.H."/>
            <person name="Johannesson H."/>
        </authorList>
    </citation>
    <scope>NUCLEOTIDE SEQUENCE</scope>
    <source>
        <strain evidence="2">SMH3187-1</strain>
    </source>
</reference>
<evidence type="ECO:0000313" key="2">
    <source>
        <dbReference type="EMBL" id="KAK0743376.1"/>
    </source>
</evidence>
<organism evidence="2 3">
    <name type="scientific">Schizothecium vesticola</name>
    <dbReference type="NCBI Taxonomy" id="314040"/>
    <lineage>
        <taxon>Eukaryota</taxon>
        <taxon>Fungi</taxon>
        <taxon>Dikarya</taxon>
        <taxon>Ascomycota</taxon>
        <taxon>Pezizomycotina</taxon>
        <taxon>Sordariomycetes</taxon>
        <taxon>Sordariomycetidae</taxon>
        <taxon>Sordariales</taxon>
        <taxon>Schizotheciaceae</taxon>
        <taxon>Schizothecium</taxon>
    </lineage>
</organism>
<name>A0AA40EQ01_9PEZI</name>
<dbReference type="AlphaFoldDB" id="A0AA40EQ01"/>
<accession>A0AA40EQ01</accession>
<feature type="region of interest" description="Disordered" evidence="1">
    <location>
        <begin position="85"/>
        <end position="104"/>
    </location>
</feature>
<comment type="caution">
    <text evidence="2">The sequence shown here is derived from an EMBL/GenBank/DDBJ whole genome shotgun (WGS) entry which is preliminary data.</text>
</comment>
<evidence type="ECO:0000313" key="3">
    <source>
        <dbReference type="Proteomes" id="UP001172155"/>
    </source>
</evidence>
<gene>
    <name evidence="2" type="ORF">B0T18DRAFT_183257</name>
</gene>
<proteinExistence type="predicted"/>
<keyword evidence="3" id="KW-1185">Reference proteome</keyword>
<protein>
    <submittedName>
        <fullName evidence="2">Uncharacterized protein</fullName>
    </submittedName>
</protein>
<evidence type="ECO:0000256" key="1">
    <source>
        <dbReference type="SAM" id="MobiDB-lite"/>
    </source>
</evidence>